<feature type="domain" description="SCP" evidence="2">
    <location>
        <begin position="494"/>
        <end position="640"/>
    </location>
</feature>
<reference evidence="3 4" key="1">
    <citation type="submission" date="2018-10" db="EMBL/GenBank/DDBJ databases">
        <title>Fifty Aureobasidium pullulans genomes reveal a recombining polyextremotolerant generalist.</title>
        <authorList>
            <person name="Gostincar C."/>
            <person name="Turk M."/>
            <person name="Zajc J."/>
            <person name="Gunde-Cimerman N."/>
        </authorList>
    </citation>
    <scope>NUCLEOTIDE SEQUENCE [LARGE SCALE GENOMIC DNA]</scope>
    <source>
        <strain evidence="3 4">EXF-6604</strain>
    </source>
</reference>
<comment type="caution">
    <text evidence="3">The sequence shown here is derived from an EMBL/GenBank/DDBJ whole genome shotgun (WGS) entry which is preliminary data.</text>
</comment>
<dbReference type="PROSITE" id="PS01009">
    <property type="entry name" value="CRISP_1"/>
    <property type="match status" value="1"/>
</dbReference>
<dbReference type="GO" id="GO:0005576">
    <property type="term" value="C:extracellular region"/>
    <property type="evidence" value="ECO:0007669"/>
    <property type="project" value="InterPro"/>
</dbReference>
<feature type="region of interest" description="Disordered" evidence="1">
    <location>
        <begin position="406"/>
        <end position="435"/>
    </location>
</feature>
<evidence type="ECO:0000256" key="1">
    <source>
        <dbReference type="SAM" id="MobiDB-lite"/>
    </source>
</evidence>
<dbReference type="AlphaFoldDB" id="A0A4S9LZB3"/>
<feature type="compositionally biased region" description="Low complexity" evidence="1">
    <location>
        <begin position="325"/>
        <end position="347"/>
    </location>
</feature>
<evidence type="ECO:0000313" key="3">
    <source>
        <dbReference type="EMBL" id="THY34785.1"/>
    </source>
</evidence>
<dbReference type="Pfam" id="PF00188">
    <property type="entry name" value="CAP"/>
    <property type="match status" value="1"/>
</dbReference>
<evidence type="ECO:0000313" key="4">
    <source>
        <dbReference type="Proteomes" id="UP000306584"/>
    </source>
</evidence>
<feature type="non-terminal residue" evidence="3">
    <location>
        <position position="1"/>
    </location>
</feature>
<organism evidence="3 4">
    <name type="scientific">Aureobasidium pullulans</name>
    <name type="common">Black yeast</name>
    <name type="synonym">Pullularia pullulans</name>
    <dbReference type="NCBI Taxonomy" id="5580"/>
    <lineage>
        <taxon>Eukaryota</taxon>
        <taxon>Fungi</taxon>
        <taxon>Dikarya</taxon>
        <taxon>Ascomycota</taxon>
        <taxon>Pezizomycotina</taxon>
        <taxon>Dothideomycetes</taxon>
        <taxon>Dothideomycetidae</taxon>
        <taxon>Dothideales</taxon>
        <taxon>Saccotheciaceae</taxon>
        <taxon>Aureobasidium</taxon>
    </lineage>
</organism>
<dbReference type="SUPFAM" id="SSF55797">
    <property type="entry name" value="PR-1-like"/>
    <property type="match status" value="1"/>
</dbReference>
<dbReference type="PRINTS" id="PR00837">
    <property type="entry name" value="V5TPXLIKE"/>
</dbReference>
<sequence length="661" mass="69340">SRAATSVLAPVYHHFKSRPPRCHISFSLVVHHRFFLVTRSRAFTVAFHSFFTTLSASHSLREDFHSSTLPGSGIPQYKQLTSTTINKLQEIIMRTSTLITGAALAASAFASPIFKRDLEIDTVYDVAYETVYVTETEGVTVPVTVSAAAATTSVEQPAPAATTKAVVTSQHYGHRHSWSKAAQSSAAPLVTVVTSEAPAATVVSSATSVAAASSSAVSKAAIPAQGYTSAWTSSWASTWVVTPSAEPTTAVATSSAAPAATTEVSLLKSFHHLLSRDSLHPRVNFESLMAQMFRPASSSQVKRATTTIKRTSTVKALSTTKKITVTSSKKATSTSKKVSSSVKVSTSQKGTPISTKKATTTSKKTSSSTKKVSSLPLSTVERVAAVSASRNACKRESSVALLSSSFTPSSSIKSSSSSPSSSSKPSSSSVKTSSTSSRLSSATFSTATKSSSSLSKSSSTSSLTKVSSSTLISVAKTSIQASTTAAAPAGKATTYQQRVVDHHNVHRANHSAPALTWDTDLANTAAKIAATCVYAHSMDVNGGGYGQNIAAGVEANNVSAVITELFYNGEVGYFNNLYGQANPDMTNFEKWGHFSQLVWKGTTKVGCATQYCSGGLANVGQYVSPHFTVCNYGSPGNYAGEYAQNIGASLNKPTQNWSYNL</sequence>
<dbReference type="InterPro" id="IPR014044">
    <property type="entry name" value="CAP_dom"/>
</dbReference>
<evidence type="ECO:0000259" key="2">
    <source>
        <dbReference type="SMART" id="SM00198"/>
    </source>
</evidence>
<feature type="compositionally biased region" description="Low complexity" evidence="1">
    <location>
        <begin position="354"/>
        <end position="374"/>
    </location>
</feature>
<dbReference type="InterPro" id="IPR035940">
    <property type="entry name" value="CAP_sf"/>
</dbReference>
<dbReference type="FunFam" id="3.40.33.10:FF:000018">
    <property type="entry name" value="SCP-like extracellular protein, putative"/>
    <property type="match status" value="1"/>
</dbReference>
<gene>
    <name evidence="3" type="ORF">D6D01_01879</name>
</gene>
<dbReference type="PANTHER" id="PTHR10334">
    <property type="entry name" value="CYSTEINE-RICH SECRETORY PROTEIN-RELATED"/>
    <property type="match status" value="1"/>
</dbReference>
<dbReference type="EMBL" id="QZBD01000037">
    <property type="protein sequence ID" value="THY34785.1"/>
    <property type="molecule type" value="Genomic_DNA"/>
</dbReference>
<dbReference type="InterPro" id="IPR018244">
    <property type="entry name" value="Allrgn_V5/Tpx1_CS"/>
</dbReference>
<dbReference type="SMART" id="SM00198">
    <property type="entry name" value="SCP"/>
    <property type="match status" value="1"/>
</dbReference>
<dbReference type="Proteomes" id="UP000306584">
    <property type="component" value="Unassembled WGS sequence"/>
</dbReference>
<name>A0A4S9LZB3_AURPU</name>
<accession>A0A4S9LZB3</accession>
<feature type="region of interest" description="Disordered" evidence="1">
    <location>
        <begin position="325"/>
        <end position="374"/>
    </location>
</feature>
<protein>
    <submittedName>
        <fullName evidence="3">PR-1-like protein</fullName>
    </submittedName>
</protein>
<proteinExistence type="predicted"/>
<dbReference type="Gene3D" id="3.40.33.10">
    <property type="entry name" value="CAP"/>
    <property type="match status" value="1"/>
</dbReference>
<dbReference type="InterPro" id="IPR001283">
    <property type="entry name" value="CRISP-related"/>
</dbReference>